<evidence type="ECO:0000256" key="2">
    <source>
        <dbReference type="ARBA" id="ARBA00023136"/>
    </source>
</evidence>
<proteinExistence type="inferred from homology"/>
<dbReference type="HAMAP" id="MF_00922">
    <property type="entry name" value="OM_assembly_BamD"/>
    <property type="match status" value="1"/>
</dbReference>
<dbReference type="OrthoDB" id="9779191at2"/>
<dbReference type="RefSeq" id="WP_135282008.1">
    <property type="nucleotide sequence ID" value="NZ_SRIO01000010.1"/>
</dbReference>
<feature type="domain" description="Outer membrane lipoprotein BamD-like" evidence="8">
    <location>
        <begin position="47"/>
        <end position="255"/>
    </location>
</feature>
<keyword evidence="1 6" id="KW-0732">Signal</keyword>
<dbReference type="PANTHER" id="PTHR37423">
    <property type="entry name" value="SOLUBLE LYTIC MUREIN TRANSGLYCOSYLASE-RELATED"/>
    <property type="match status" value="1"/>
</dbReference>
<gene>
    <name evidence="6" type="primary">bamD</name>
    <name evidence="9" type="ORF">E4680_08650</name>
</gene>
<evidence type="ECO:0000256" key="6">
    <source>
        <dbReference type="HAMAP-Rule" id="MF_00922"/>
    </source>
</evidence>
<keyword evidence="10" id="KW-1185">Reference proteome</keyword>
<dbReference type="PROSITE" id="PS51257">
    <property type="entry name" value="PROKAR_LIPOPROTEIN"/>
    <property type="match status" value="1"/>
</dbReference>
<comment type="caution">
    <text evidence="9">The sequence shown here is derived from an EMBL/GenBank/DDBJ whole genome shotgun (WGS) entry which is preliminary data.</text>
</comment>
<reference evidence="9 10" key="1">
    <citation type="journal article" date="2019" name="ISME J.">
        <title>Candidatus Macondimonas diazotrophica, a novel gammaproteobacterial genus dominating crude-oil-contaminated coastal sediments.</title>
        <authorList>
            <person name="Karthikeyan S."/>
            <person name="Konstantinidis K."/>
        </authorList>
    </citation>
    <scope>NUCLEOTIDE SEQUENCE [LARGE SCALE GENOMIC DNA]</scope>
    <source>
        <strain evidence="9 10">KTK01</strain>
    </source>
</reference>
<accession>A0A4Z0F9E4</accession>
<comment type="subcellular location">
    <subcellularLocation>
        <location evidence="6">Cell outer membrane</location>
        <topology evidence="6">Lipid-anchor</topology>
    </subcellularLocation>
</comment>
<dbReference type="GO" id="GO:0043165">
    <property type="term" value="P:Gram-negative-bacterium-type cell outer membrane assembly"/>
    <property type="evidence" value="ECO:0007669"/>
    <property type="project" value="UniProtKB-UniRule"/>
</dbReference>
<evidence type="ECO:0000256" key="1">
    <source>
        <dbReference type="ARBA" id="ARBA00022729"/>
    </source>
</evidence>
<dbReference type="Pfam" id="PF13525">
    <property type="entry name" value="YfiO"/>
    <property type="match status" value="1"/>
</dbReference>
<dbReference type="Gene3D" id="1.25.40.10">
    <property type="entry name" value="Tetratricopeptide repeat domain"/>
    <property type="match status" value="1"/>
</dbReference>
<dbReference type="CDD" id="cd15830">
    <property type="entry name" value="BamD"/>
    <property type="match status" value="1"/>
</dbReference>
<evidence type="ECO:0000256" key="7">
    <source>
        <dbReference type="SAM" id="SignalP"/>
    </source>
</evidence>
<comment type="subunit">
    <text evidence="6">Part of the Bam complex.</text>
</comment>
<protein>
    <recommendedName>
        <fullName evidence="6">Outer membrane protein assembly factor BamD</fullName>
    </recommendedName>
</protein>
<evidence type="ECO:0000256" key="4">
    <source>
        <dbReference type="ARBA" id="ARBA00023237"/>
    </source>
</evidence>
<comment type="similarity">
    <text evidence="6">Belongs to the BamD family.</text>
</comment>
<organism evidence="9 10">
    <name type="scientific">Candidatus Macondimonas diazotrophica</name>
    <dbReference type="NCBI Taxonomy" id="2305248"/>
    <lineage>
        <taxon>Bacteria</taxon>
        <taxon>Pseudomonadati</taxon>
        <taxon>Pseudomonadota</taxon>
        <taxon>Gammaproteobacteria</taxon>
        <taxon>Chromatiales</taxon>
        <taxon>Ectothiorhodospiraceae</taxon>
        <taxon>Candidatus Macondimonas</taxon>
    </lineage>
</organism>
<dbReference type="InterPro" id="IPR039565">
    <property type="entry name" value="BamD-like"/>
</dbReference>
<feature type="signal peptide" evidence="7">
    <location>
        <begin position="1"/>
        <end position="21"/>
    </location>
</feature>
<evidence type="ECO:0000256" key="3">
    <source>
        <dbReference type="ARBA" id="ARBA00023139"/>
    </source>
</evidence>
<evidence type="ECO:0000313" key="10">
    <source>
        <dbReference type="Proteomes" id="UP000297890"/>
    </source>
</evidence>
<keyword evidence="4 6" id="KW-0998">Cell outer membrane</keyword>
<keyword evidence="2 6" id="KW-0472">Membrane</keyword>
<dbReference type="PANTHER" id="PTHR37423:SF1">
    <property type="entry name" value="OUTER MEMBRANE PROTEIN ASSEMBLY FACTOR BAMD"/>
    <property type="match status" value="1"/>
</dbReference>
<dbReference type="GO" id="GO:1990063">
    <property type="term" value="C:Bam protein complex"/>
    <property type="evidence" value="ECO:0007669"/>
    <property type="project" value="TreeGrafter"/>
</dbReference>
<evidence type="ECO:0000256" key="5">
    <source>
        <dbReference type="ARBA" id="ARBA00023288"/>
    </source>
</evidence>
<dbReference type="AlphaFoldDB" id="A0A4Z0F9E4"/>
<dbReference type="EMBL" id="SRIO01000010">
    <property type="protein sequence ID" value="TFZ82302.1"/>
    <property type="molecule type" value="Genomic_DNA"/>
</dbReference>
<dbReference type="InterPro" id="IPR011990">
    <property type="entry name" value="TPR-like_helical_dom_sf"/>
</dbReference>
<dbReference type="Proteomes" id="UP000297890">
    <property type="component" value="Unassembled WGS sequence"/>
</dbReference>
<sequence>MHSFARLVFLSLLGLSLSACSLLSYLPKGSDDPENGDEVPEVNTSRPAAEIYQEAHQALENGSLDGAIKRFNALESRYPFGTYAQQAQIELIYAYFRQREWEQGIATAQRFLREYPSHPAADYALYMQGRINFERTLGLLESNLRWKWFNIDGAERDTQYARGAFVAFDNLLRRHPDSPYAADARQRMLFLKDRVARHDLAVARYYLKRGTYVAAANRAQDILAEFSGTEAVLPALDILIASYKALGLSDMEQQVRSLREQASGQTG</sequence>
<keyword evidence="3 6" id="KW-0564">Palmitate</keyword>
<comment type="function">
    <text evidence="6">Part of the outer membrane protein assembly complex, which is involved in assembly and insertion of beta-barrel proteins into the outer membrane.</text>
</comment>
<keyword evidence="5 6" id="KW-0449">Lipoprotein</keyword>
<dbReference type="GO" id="GO:0051205">
    <property type="term" value="P:protein insertion into membrane"/>
    <property type="evidence" value="ECO:0007669"/>
    <property type="project" value="UniProtKB-UniRule"/>
</dbReference>
<name>A0A4Z0F9E4_9GAMM</name>
<evidence type="ECO:0000259" key="8">
    <source>
        <dbReference type="Pfam" id="PF13525"/>
    </source>
</evidence>
<dbReference type="SUPFAM" id="SSF48452">
    <property type="entry name" value="TPR-like"/>
    <property type="match status" value="1"/>
</dbReference>
<evidence type="ECO:0000313" key="9">
    <source>
        <dbReference type="EMBL" id="TFZ82302.1"/>
    </source>
</evidence>
<dbReference type="InterPro" id="IPR017689">
    <property type="entry name" value="BamD"/>
</dbReference>
<feature type="chain" id="PRO_5021521989" description="Outer membrane protein assembly factor BamD" evidence="7">
    <location>
        <begin position="22"/>
        <end position="267"/>
    </location>
</feature>
<dbReference type="NCBIfam" id="TIGR03302">
    <property type="entry name" value="OM_YfiO"/>
    <property type="match status" value="1"/>
</dbReference>